<dbReference type="AlphaFoldDB" id="A0A0N4WK45"/>
<gene>
    <name evidence="1" type="ORF">HPLM_LOCUS11419</name>
</gene>
<reference evidence="3" key="1">
    <citation type="submission" date="2017-02" db="UniProtKB">
        <authorList>
            <consortium name="WormBaseParasite"/>
        </authorList>
    </citation>
    <scope>IDENTIFICATION</scope>
</reference>
<dbReference type="EMBL" id="UZAF01017564">
    <property type="protein sequence ID" value="VDO42834.1"/>
    <property type="molecule type" value="Genomic_DNA"/>
</dbReference>
<dbReference type="WBParaSite" id="HPLM_0001142701-mRNA-1">
    <property type="protein sequence ID" value="HPLM_0001142701-mRNA-1"/>
    <property type="gene ID" value="HPLM_0001142701"/>
</dbReference>
<sequence>MNALCSKAVFMEICIDISNSQYRALRCPYLKQLLPCHQGRPAIRIVENLFMETLVIPWNFAFPQGELILEISENPRLSLVIINQLRRLCPGCRITANLGCGLKKRGYSTTELVAACAGKRIIKPAEGYMLVLNSNAVTEHQLNALCSKAVHMEICITITNSQFKQFYCPYLQELRPCLPGSPAIKIVNNILFEHLHIPPTTIYPEGDLIIEVSGNPRLSPNQIYALKQWCSQCTITLGSSTHSLAQRQCKLEARWYKGKEIVQICAGAQIIKPHKGFPLMVSSTEVTETEINNLCSNAVFMEICILIANSDFTRLRCPHLQEIRPCLPERPAIKLVGNLFLKELFIPMTVRYPEKAYIFEINENPLLSLRIIEWLRVKCRHCVITANLGCDLQSRTYTEKQLVAACAGKRIIRPAAGYVLMLSSTTTTEAEMNAMCSKAIYMEICIDITRSQYTALRCPYLKVLKACMPGKPAIRIVDNYRFQILEIPASLRFPVSQQIIEFSGNPLMSITIITQLKKMCPHCRISANLGKFL</sequence>
<dbReference type="OMA" id="TIWIRSS"/>
<evidence type="ECO:0000313" key="3">
    <source>
        <dbReference type="WBParaSite" id="HPLM_0001142701-mRNA-1"/>
    </source>
</evidence>
<dbReference type="Proteomes" id="UP000268014">
    <property type="component" value="Unassembled WGS sequence"/>
</dbReference>
<dbReference type="STRING" id="6290.A0A0N4WK45"/>
<accession>A0A0N4WK45</accession>
<evidence type="ECO:0000313" key="1">
    <source>
        <dbReference type="EMBL" id="VDO42834.1"/>
    </source>
</evidence>
<reference evidence="1 2" key="2">
    <citation type="submission" date="2018-11" db="EMBL/GenBank/DDBJ databases">
        <authorList>
            <consortium name="Pathogen Informatics"/>
        </authorList>
    </citation>
    <scope>NUCLEOTIDE SEQUENCE [LARGE SCALE GENOMIC DNA]</scope>
    <source>
        <strain evidence="1 2">MHpl1</strain>
    </source>
</reference>
<dbReference type="OrthoDB" id="5832858at2759"/>
<protein>
    <submittedName>
        <fullName evidence="3">Recep_L_domain domain-containing protein</fullName>
    </submittedName>
</protein>
<name>A0A0N4WK45_HAEPC</name>
<proteinExistence type="predicted"/>
<evidence type="ECO:0000313" key="2">
    <source>
        <dbReference type="Proteomes" id="UP000268014"/>
    </source>
</evidence>
<organism evidence="3">
    <name type="scientific">Haemonchus placei</name>
    <name type="common">Barber's pole worm</name>
    <dbReference type="NCBI Taxonomy" id="6290"/>
    <lineage>
        <taxon>Eukaryota</taxon>
        <taxon>Metazoa</taxon>
        <taxon>Ecdysozoa</taxon>
        <taxon>Nematoda</taxon>
        <taxon>Chromadorea</taxon>
        <taxon>Rhabditida</taxon>
        <taxon>Rhabditina</taxon>
        <taxon>Rhabditomorpha</taxon>
        <taxon>Strongyloidea</taxon>
        <taxon>Trichostrongylidae</taxon>
        <taxon>Haemonchus</taxon>
    </lineage>
</organism>
<keyword evidence="2" id="KW-1185">Reference proteome</keyword>